<dbReference type="GO" id="GO:0005794">
    <property type="term" value="C:Golgi apparatus"/>
    <property type="evidence" value="ECO:0007669"/>
    <property type="project" value="EnsemblFungi"/>
</dbReference>
<dbReference type="STRING" id="871575.W1QCD4"/>
<dbReference type="KEGG" id="opa:HPODL_04324"/>
<dbReference type="GO" id="GO:0032258">
    <property type="term" value="P:cytoplasm to vacuole targeting by the Cvt pathway"/>
    <property type="evidence" value="ECO:0007669"/>
    <property type="project" value="EnsemblFungi"/>
</dbReference>
<keyword evidence="4" id="KW-0472">Membrane</keyword>
<dbReference type="OMA" id="SSTLMCW"/>
<dbReference type="GO" id="GO:0000149">
    <property type="term" value="F:SNARE binding"/>
    <property type="evidence" value="ECO:0007669"/>
    <property type="project" value="TreeGrafter"/>
</dbReference>
<protein>
    <submittedName>
        <fullName evidence="6">Syntaxin PEP12</fullName>
    </submittedName>
</protein>
<dbReference type="InterPro" id="IPR010989">
    <property type="entry name" value="SNARE"/>
</dbReference>
<organism evidence="6 7">
    <name type="scientific">Ogataea parapolymorpha (strain ATCC 26012 / BCRC 20466 / JCM 22074 / NRRL Y-7560 / DL-1)</name>
    <name type="common">Yeast</name>
    <name type="synonym">Hansenula polymorpha</name>
    <dbReference type="NCBI Taxonomy" id="871575"/>
    <lineage>
        <taxon>Eukaryota</taxon>
        <taxon>Fungi</taxon>
        <taxon>Dikarya</taxon>
        <taxon>Ascomycota</taxon>
        <taxon>Saccharomycotina</taxon>
        <taxon>Pichiomycetes</taxon>
        <taxon>Pichiales</taxon>
        <taxon>Pichiaceae</taxon>
        <taxon>Ogataea</taxon>
    </lineage>
</organism>
<feature type="domain" description="T-SNARE coiled-coil homology" evidence="5">
    <location>
        <begin position="176"/>
        <end position="238"/>
    </location>
</feature>
<dbReference type="InterPro" id="IPR000727">
    <property type="entry name" value="T_SNARE_dom"/>
</dbReference>
<feature type="transmembrane region" description="Helical" evidence="4">
    <location>
        <begin position="248"/>
        <end position="268"/>
    </location>
</feature>
<dbReference type="GO" id="GO:0005768">
    <property type="term" value="C:endosome"/>
    <property type="evidence" value="ECO:0007669"/>
    <property type="project" value="EnsemblFungi"/>
</dbReference>
<dbReference type="GO" id="GO:0006906">
    <property type="term" value="P:vesicle fusion"/>
    <property type="evidence" value="ECO:0007669"/>
    <property type="project" value="TreeGrafter"/>
</dbReference>
<evidence type="ECO:0000256" key="4">
    <source>
        <dbReference type="SAM" id="Phobius"/>
    </source>
</evidence>
<dbReference type="SMART" id="SM00397">
    <property type="entry name" value="t_SNARE"/>
    <property type="match status" value="1"/>
</dbReference>
<dbReference type="OrthoDB" id="364348at2759"/>
<dbReference type="Gene3D" id="1.20.58.70">
    <property type="match status" value="1"/>
</dbReference>
<evidence type="ECO:0000313" key="7">
    <source>
        <dbReference type="Proteomes" id="UP000008673"/>
    </source>
</evidence>
<evidence type="ECO:0000259" key="5">
    <source>
        <dbReference type="PROSITE" id="PS50192"/>
    </source>
</evidence>
<evidence type="ECO:0000256" key="3">
    <source>
        <dbReference type="SAM" id="MobiDB-lite"/>
    </source>
</evidence>
<evidence type="ECO:0000313" key="6">
    <source>
        <dbReference type="EMBL" id="ESW98711.1"/>
    </source>
</evidence>
<keyword evidence="7" id="KW-1185">Reference proteome</keyword>
<dbReference type="GO" id="GO:0005484">
    <property type="term" value="F:SNAP receptor activity"/>
    <property type="evidence" value="ECO:0007669"/>
    <property type="project" value="EnsemblFungi"/>
</dbReference>
<dbReference type="GeneID" id="25773752"/>
<evidence type="ECO:0000256" key="1">
    <source>
        <dbReference type="ARBA" id="ARBA00009063"/>
    </source>
</evidence>
<dbReference type="PROSITE" id="PS00914">
    <property type="entry name" value="SYNTAXIN"/>
    <property type="match status" value="1"/>
</dbReference>
<dbReference type="InterPro" id="IPR006012">
    <property type="entry name" value="Syntaxin/epimorphin_CS"/>
</dbReference>
<dbReference type="RefSeq" id="XP_013934594.1">
    <property type="nucleotide sequence ID" value="XM_014079119.1"/>
</dbReference>
<dbReference type="HOGENOM" id="CLU_059257_4_1_1"/>
<dbReference type="eggNOG" id="KOG0811">
    <property type="taxonomic scope" value="Eukaryota"/>
</dbReference>
<dbReference type="PANTHER" id="PTHR19957:SF38">
    <property type="entry name" value="LD27581P"/>
    <property type="match status" value="1"/>
</dbReference>
<dbReference type="GO" id="GO:0006896">
    <property type="term" value="P:Golgi to vacuole transport"/>
    <property type="evidence" value="ECO:0007669"/>
    <property type="project" value="EnsemblFungi"/>
</dbReference>
<sequence length="269" mass="31133">MSSFDAITLEEQPLYQDVPEFDDINRQISNTLLDVNNGLSNLNKNLNFLQDAIDKDQNAQKYHQNSSKLISRLFELFKSVSDDTRRLNQLDPSLLNKSQTFVKDKLNTSLKRALQDFNELQSLYTSLEKKMNEKSASLISHETEGGSEPSSREQQQQQQVVIEYEPLNAEEVEYQRALIEERERDIENISQGIEELNQIFHDLSNIVVEQGGLIDNIESNLYSTLHDTQRASKHLHKADRYQRNKRKLCFWLSVIVSVVFLFLVLIVVA</sequence>
<feature type="coiled-coil region" evidence="2">
    <location>
        <begin position="103"/>
        <end position="130"/>
    </location>
</feature>
<dbReference type="Gene3D" id="1.20.5.110">
    <property type="match status" value="1"/>
</dbReference>
<dbReference type="AlphaFoldDB" id="W1QCD4"/>
<keyword evidence="4" id="KW-1133">Transmembrane helix</keyword>
<dbReference type="PANTHER" id="PTHR19957">
    <property type="entry name" value="SYNTAXIN"/>
    <property type="match status" value="1"/>
</dbReference>
<dbReference type="Pfam" id="PF05739">
    <property type="entry name" value="SNARE"/>
    <property type="match status" value="1"/>
</dbReference>
<dbReference type="GO" id="GO:0016236">
    <property type="term" value="P:macroautophagy"/>
    <property type="evidence" value="ECO:0007669"/>
    <property type="project" value="EnsemblFungi"/>
</dbReference>
<dbReference type="FunFam" id="1.20.5.110:FF:000059">
    <property type="entry name" value="Related to syntaxin 12"/>
    <property type="match status" value="1"/>
</dbReference>
<proteinExistence type="inferred from homology"/>
<feature type="region of interest" description="Disordered" evidence="3">
    <location>
        <begin position="134"/>
        <end position="158"/>
    </location>
</feature>
<dbReference type="SUPFAM" id="SSF47661">
    <property type="entry name" value="t-snare proteins"/>
    <property type="match status" value="1"/>
</dbReference>
<dbReference type="InterPro" id="IPR006011">
    <property type="entry name" value="Syntaxin_N"/>
</dbReference>
<keyword evidence="4" id="KW-0812">Transmembrane</keyword>
<dbReference type="GO" id="GO:0031201">
    <property type="term" value="C:SNARE complex"/>
    <property type="evidence" value="ECO:0007669"/>
    <property type="project" value="TreeGrafter"/>
</dbReference>
<comment type="caution">
    <text evidence="6">The sequence shown here is derived from an EMBL/GenBank/DDBJ whole genome shotgun (WGS) entry which is preliminary data.</text>
</comment>
<evidence type="ECO:0000256" key="2">
    <source>
        <dbReference type="SAM" id="Coils"/>
    </source>
</evidence>
<dbReference type="Proteomes" id="UP000008673">
    <property type="component" value="Unassembled WGS sequence"/>
</dbReference>
<dbReference type="PROSITE" id="PS50192">
    <property type="entry name" value="T_SNARE"/>
    <property type="match status" value="1"/>
</dbReference>
<keyword evidence="2" id="KW-0175">Coiled coil</keyword>
<gene>
    <name evidence="6" type="ORF">HPODL_04324</name>
</gene>
<comment type="similarity">
    <text evidence="1">Belongs to the syntaxin family.</text>
</comment>
<dbReference type="GO" id="GO:0048278">
    <property type="term" value="P:vesicle docking"/>
    <property type="evidence" value="ECO:0007669"/>
    <property type="project" value="TreeGrafter"/>
</dbReference>
<name>W1QCD4_OGAPD</name>
<dbReference type="CDD" id="cd15840">
    <property type="entry name" value="SNARE_Qa"/>
    <property type="match status" value="1"/>
</dbReference>
<dbReference type="InterPro" id="IPR045242">
    <property type="entry name" value="Syntaxin"/>
</dbReference>
<accession>W1QCD4</accession>
<reference evidence="6 7" key="1">
    <citation type="journal article" date="2013" name="BMC Genomics">
        <title>Genome sequence and analysis of methylotrophic yeast Hansenula polymorpha DL1.</title>
        <authorList>
            <person name="Ravin N.V."/>
            <person name="Eldarov M.A."/>
            <person name="Kadnikov V.V."/>
            <person name="Beletsky A.V."/>
            <person name="Schneider J."/>
            <person name="Mardanova E.S."/>
            <person name="Smekalova E.M."/>
            <person name="Zvereva M.I."/>
            <person name="Dontsova O.A."/>
            <person name="Mardanov A.V."/>
            <person name="Skryabin K.G."/>
        </authorList>
    </citation>
    <scope>NUCLEOTIDE SEQUENCE [LARGE SCALE GENOMIC DNA]</scope>
    <source>
        <strain evidence="7">ATCC 26012 / BCRC 20466 / JCM 22074 / NRRL Y-7560 / DL-1</strain>
    </source>
</reference>
<dbReference type="GO" id="GO:0000011">
    <property type="term" value="P:vacuole inheritance"/>
    <property type="evidence" value="ECO:0007669"/>
    <property type="project" value="EnsemblFungi"/>
</dbReference>
<dbReference type="Pfam" id="PF14523">
    <property type="entry name" value="Syntaxin_2"/>
    <property type="match status" value="1"/>
</dbReference>
<dbReference type="EMBL" id="AEOI02000008">
    <property type="protein sequence ID" value="ESW98711.1"/>
    <property type="molecule type" value="Genomic_DNA"/>
</dbReference>